<comment type="caution">
    <text evidence="9">The sequence shown here is derived from an EMBL/GenBank/DDBJ whole genome shotgun (WGS) entry which is preliminary data.</text>
</comment>
<evidence type="ECO:0000313" key="9">
    <source>
        <dbReference type="EMBL" id="KAK1622059.1"/>
    </source>
</evidence>
<protein>
    <submittedName>
        <fullName evidence="9">Glycosyl hydrolase</fullName>
    </submittedName>
</protein>
<dbReference type="InterPro" id="IPR023296">
    <property type="entry name" value="Glyco_hydro_beta-prop_sf"/>
</dbReference>
<dbReference type="AlphaFoldDB" id="A0AAI9ZES5"/>
<feature type="signal peptide" evidence="7">
    <location>
        <begin position="1"/>
        <end position="16"/>
    </location>
</feature>
<evidence type="ECO:0000256" key="7">
    <source>
        <dbReference type="SAM" id="SignalP"/>
    </source>
</evidence>
<evidence type="ECO:0000259" key="8">
    <source>
        <dbReference type="Pfam" id="PF17851"/>
    </source>
</evidence>
<dbReference type="PANTHER" id="PTHR42812">
    <property type="entry name" value="BETA-XYLOSIDASE"/>
    <property type="match status" value="1"/>
</dbReference>
<dbReference type="Pfam" id="PF17851">
    <property type="entry name" value="GH43_C2"/>
    <property type="match status" value="1"/>
</dbReference>
<keyword evidence="7" id="KW-0732">Signal</keyword>
<feature type="site" description="Important for catalytic activity, responsible for pKa modulation of the active site Glu and correct orientation of both the proton donor and substrate" evidence="5">
    <location>
        <position position="146"/>
    </location>
</feature>
<keyword evidence="2 6" id="KW-0378">Hydrolase</keyword>
<comment type="similarity">
    <text evidence="1 6">Belongs to the glycosyl hydrolase 43 family.</text>
</comment>
<accession>A0AAI9ZES5</accession>
<gene>
    <name evidence="9" type="ORF">BDP81DRAFT_476588</name>
</gene>
<feature type="active site" description="Proton donor" evidence="4">
    <location>
        <position position="200"/>
    </location>
</feature>
<dbReference type="InterPro" id="IPR051795">
    <property type="entry name" value="Glycosyl_Hydrlase_43"/>
</dbReference>
<dbReference type="Pfam" id="PF04616">
    <property type="entry name" value="Glyco_hydro_43"/>
    <property type="match status" value="1"/>
</dbReference>
<dbReference type="Gene3D" id="2.115.10.20">
    <property type="entry name" value="Glycosyl hydrolase domain, family 43"/>
    <property type="match status" value="1"/>
</dbReference>
<dbReference type="PANTHER" id="PTHR42812:SF17">
    <property type="entry name" value="BETA-XYLOSIDASE C-TERMINAL CONCANAVALIN A-LIKE DOMAIN-CONTAINING PROTEIN-RELATED"/>
    <property type="match status" value="1"/>
</dbReference>
<evidence type="ECO:0000256" key="2">
    <source>
        <dbReference type="ARBA" id="ARBA00022801"/>
    </source>
</evidence>
<dbReference type="InterPro" id="IPR006710">
    <property type="entry name" value="Glyco_hydro_43"/>
</dbReference>
<dbReference type="Gene3D" id="2.60.120.200">
    <property type="match status" value="1"/>
</dbReference>
<feature type="chain" id="PRO_5042509644" evidence="7">
    <location>
        <begin position="17"/>
        <end position="407"/>
    </location>
</feature>
<dbReference type="EMBL" id="JAHMHQ010000039">
    <property type="protein sequence ID" value="KAK1622059.1"/>
    <property type="molecule type" value="Genomic_DNA"/>
</dbReference>
<dbReference type="RefSeq" id="XP_060438054.1">
    <property type="nucleotide sequence ID" value="XM_060594780.1"/>
</dbReference>
<name>A0AAI9ZES5_9PEZI</name>
<dbReference type="SUPFAM" id="SSF75005">
    <property type="entry name" value="Arabinanase/levansucrase/invertase"/>
    <property type="match status" value="1"/>
</dbReference>
<dbReference type="InterPro" id="IPR041542">
    <property type="entry name" value="GH43_C2"/>
</dbReference>
<feature type="active site" description="Proton acceptor" evidence="4">
    <location>
        <position position="29"/>
    </location>
</feature>
<dbReference type="InterPro" id="IPR013320">
    <property type="entry name" value="ConA-like_dom_sf"/>
</dbReference>
<evidence type="ECO:0000256" key="6">
    <source>
        <dbReference type="RuleBase" id="RU361187"/>
    </source>
</evidence>
<feature type="domain" description="Beta-xylosidase C-terminal Concanavalin A-like" evidence="8">
    <location>
        <begin position="333"/>
        <end position="395"/>
    </location>
</feature>
<dbReference type="GO" id="GO:0004553">
    <property type="term" value="F:hydrolase activity, hydrolyzing O-glycosyl compounds"/>
    <property type="evidence" value="ECO:0007669"/>
    <property type="project" value="InterPro"/>
</dbReference>
<proteinExistence type="inferred from homology"/>
<evidence type="ECO:0000256" key="5">
    <source>
        <dbReference type="PIRSR" id="PIRSR606710-2"/>
    </source>
</evidence>
<dbReference type="Proteomes" id="UP001243989">
    <property type="component" value="Unassembled WGS sequence"/>
</dbReference>
<evidence type="ECO:0000256" key="3">
    <source>
        <dbReference type="ARBA" id="ARBA00023295"/>
    </source>
</evidence>
<evidence type="ECO:0000313" key="10">
    <source>
        <dbReference type="Proteomes" id="UP001243989"/>
    </source>
</evidence>
<dbReference type="GO" id="GO:0005975">
    <property type="term" value="P:carbohydrate metabolic process"/>
    <property type="evidence" value="ECO:0007669"/>
    <property type="project" value="InterPro"/>
</dbReference>
<dbReference type="GeneID" id="85479642"/>
<dbReference type="SUPFAM" id="SSF49899">
    <property type="entry name" value="Concanavalin A-like lectins/glucanases"/>
    <property type="match status" value="1"/>
</dbReference>
<keyword evidence="3 6" id="KW-0326">Glycosidase</keyword>
<reference evidence="9" key="1">
    <citation type="submission" date="2021-06" db="EMBL/GenBank/DDBJ databases">
        <title>Comparative genomics, transcriptomics and evolutionary studies reveal genomic signatures of adaptation to plant cell wall in hemibiotrophic fungi.</title>
        <authorList>
            <consortium name="DOE Joint Genome Institute"/>
            <person name="Baroncelli R."/>
            <person name="Diaz J.F."/>
            <person name="Benocci T."/>
            <person name="Peng M."/>
            <person name="Battaglia E."/>
            <person name="Haridas S."/>
            <person name="Andreopoulos W."/>
            <person name="Labutti K."/>
            <person name="Pangilinan J."/>
            <person name="Floch G.L."/>
            <person name="Makela M.R."/>
            <person name="Henrissat B."/>
            <person name="Grigoriev I.V."/>
            <person name="Crouch J.A."/>
            <person name="De Vries R.P."/>
            <person name="Sukno S.A."/>
            <person name="Thon M.R."/>
        </authorList>
    </citation>
    <scope>NUCLEOTIDE SEQUENCE</scope>
    <source>
        <strain evidence="9">CBS 102054</strain>
    </source>
</reference>
<evidence type="ECO:0000256" key="1">
    <source>
        <dbReference type="ARBA" id="ARBA00009865"/>
    </source>
</evidence>
<organism evidence="9 10">
    <name type="scientific">Colletotrichum phormii</name>
    <dbReference type="NCBI Taxonomy" id="359342"/>
    <lineage>
        <taxon>Eukaryota</taxon>
        <taxon>Fungi</taxon>
        <taxon>Dikarya</taxon>
        <taxon>Ascomycota</taxon>
        <taxon>Pezizomycotina</taxon>
        <taxon>Sordariomycetes</taxon>
        <taxon>Hypocreomycetidae</taxon>
        <taxon>Glomerellales</taxon>
        <taxon>Glomerellaceae</taxon>
        <taxon>Colletotrichum</taxon>
        <taxon>Colletotrichum acutatum species complex</taxon>
    </lineage>
</organism>
<sequence length="407" mass="45572">MRLTGFVFFLVAIAEANYYNPILPGFHPDPSCIHVDDAFFCVTSTFTWFPGVPVYTSTDLSHWKLASHVLNRCEQLPQLENAPTGQDGLFASTIRHHNETFYVTTTHVSITSYKDFVMQNLIFSTNDPFNASSWSIPTEFNFTGYDHSLFSDDDNDTFYFTGAAVLSTGTVIALATIDIETGALGNVSYPWNGTGLGTAEGPHLYKKDDWYYILVAEGGTKELHRGYISRSRSLHDEATGHWWGVALAMRSGANFETYPMGRETVLFPVSWPAGGGEWPCLLEPIRGQMMASLPGTNVNSSSIPGVNESVDVVDFEPDTVLPAYWVHIRHPSESATPTKDITFVGRRQTETLFSFIVDLEFDPHSIDEEAGISVYLDEKRHIDFGVSYDNQTASCKRLRIRIIQQQW</sequence>
<evidence type="ECO:0000256" key="4">
    <source>
        <dbReference type="PIRSR" id="PIRSR606710-1"/>
    </source>
</evidence>
<keyword evidence="10" id="KW-1185">Reference proteome</keyword>